<gene>
    <name evidence="1" type="ORF">EZS27_036234</name>
</gene>
<protein>
    <submittedName>
        <fullName evidence="1">Uncharacterized protein</fullName>
    </submittedName>
</protein>
<proteinExistence type="predicted"/>
<sequence length="28" mass="3329">MLMMMPCWKRAITFSEALKSYSRFQQGS</sequence>
<feature type="non-terminal residue" evidence="1">
    <location>
        <position position="28"/>
    </location>
</feature>
<evidence type="ECO:0000313" key="1">
    <source>
        <dbReference type="EMBL" id="KAA6312913.1"/>
    </source>
</evidence>
<dbReference type="EMBL" id="SNRY01006301">
    <property type="protein sequence ID" value="KAA6312913.1"/>
    <property type="molecule type" value="Genomic_DNA"/>
</dbReference>
<reference evidence="1" key="1">
    <citation type="submission" date="2019-03" db="EMBL/GenBank/DDBJ databases">
        <title>Single cell metagenomics reveals metabolic interactions within the superorganism composed of flagellate Streblomastix strix and complex community of Bacteroidetes bacteria on its surface.</title>
        <authorList>
            <person name="Treitli S.C."/>
            <person name="Kolisko M."/>
            <person name="Husnik F."/>
            <person name="Keeling P."/>
            <person name="Hampl V."/>
        </authorList>
    </citation>
    <scope>NUCLEOTIDE SEQUENCE</scope>
    <source>
        <strain evidence="1">STM</strain>
    </source>
</reference>
<accession>A0A5J4PX63</accession>
<name>A0A5J4PX63_9ZZZZ</name>
<organism evidence="1">
    <name type="scientific">termite gut metagenome</name>
    <dbReference type="NCBI Taxonomy" id="433724"/>
    <lineage>
        <taxon>unclassified sequences</taxon>
        <taxon>metagenomes</taxon>
        <taxon>organismal metagenomes</taxon>
    </lineage>
</organism>
<comment type="caution">
    <text evidence="1">The sequence shown here is derived from an EMBL/GenBank/DDBJ whole genome shotgun (WGS) entry which is preliminary data.</text>
</comment>
<dbReference type="AlphaFoldDB" id="A0A5J4PX63"/>